<sequence>MEFYDDKKNELQKKEEITTEAMDHLFQSSTFGNLLKGFQNLINSSLQDVQTTIHVRERDTGLYVDIMIPESFRDGEIVVDIKTRYLHVTLQEKQKQQNEATFTSMTRTVQLPYEVHQDDMETSWNEQTMTLFFPKNKHE</sequence>
<proteinExistence type="inferred from homology"/>
<evidence type="ECO:0000313" key="3">
    <source>
        <dbReference type="EMBL" id="MCY8319048.1"/>
    </source>
</evidence>
<dbReference type="InterPro" id="IPR002068">
    <property type="entry name" value="A-crystallin/Hsp20_dom"/>
</dbReference>
<evidence type="ECO:0000259" key="2">
    <source>
        <dbReference type="PROSITE" id="PS01031"/>
    </source>
</evidence>
<comment type="similarity">
    <text evidence="1">Belongs to the small heat shock protein (HSP20) family.</text>
</comment>
<gene>
    <name evidence="3" type="ORF">MOC71_20550</name>
</gene>
<protein>
    <submittedName>
        <fullName evidence="3">Hsp20/alpha crystallin family protein</fullName>
    </submittedName>
</protein>
<evidence type="ECO:0000313" key="4">
    <source>
        <dbReference type="Proteomes" id="UP001067121"/>
    </source>
</evidence>
<dbReference type="CDD" id="cd00298">
    <property type="entry name" value="ACD_sHsps_p23-like"/>
    <property type="match status" value="1"/>
</dbReference>
<dbReference type="AlphaFoldDB" id="A0AAP3CMF6"/>
<organism evidence="3 4">
    <name type="scientific">Bacillus vallismortis</name>
    <dbReference type="NCBI Taxonomy" id="72361"/>
    <lineage>
        <taxon>Bacteria</taxon>
        <taxon>Bacillati</taxon>
        <taxon>Bacillota</taxon>
        <taxon>Bacilli</taxon>
        <taxon>Bacillales</taxon>
        <taxon>Bacillaceae</taxon>
        <taxon>Bacillus</taxon>
    </lineage>
</organism>
<dbReference type="EMBL" id="JALAOH010000107">
    <property type="protein sequence ID" value="MCY8319048.1"/>
    <property type="molecule type" value="Genomic_DNA"/>
</dbReference>
<dbReference type="Proteomes" id="UP001067121">
    <property type="component" value="Unassembled WGS sequence"/>
</dbReference>
<reference evidence="3" key="1">
    <citation type="submission" date="2022-02" db="EMBL/GenBank/DDBJ databases">
        <title>Crop Bioprotection Bacillus Genome Sequencing.</title>
        <authorList>
            <person name="Dunlap C."/>
        </authorList>
    </citation>
    <scope>NUCLEOTIDE SEQUENCE</scope>
    <source>
        <strain evidence="3">98-1</strain>
    </source>
</reference>
<feature type="domain" description="SHSP" evidence="2">
    <location>
        <begin position="44"/>
        <end position="139"/>
    </location>
</feature>
<dbReference type="RefSeq" id="WP_268532559.1">
    <property type="nucleotide sequence ID" value="NZ_JALAKO010000003.1"/>
</dbReference>
<dbReference type="InterPro" id="IPR008978">
    <property type="entry name" value="HSP20-like_chaperone"/>
</dbReference>
<evidence type="ECO:0000256" key="1">
    <source>
        <dbReference type="PROSITE-ProRule" id="PRU00285"/>
    </source>
</evidence>
<dbReference type="Gene3D" id="2.60.40.790">
    <property type="match status" value="1"/>
</dbReference>
<name>A0AAP3CMF6_BACVA</name>
<dbReference type="PROSITE" id="PS01031">
    <property type="entry name" value="SHSP"/>
    <property type="match status" value="1"/>
</dbReference>
<dbReference type="SUPFAM" id="SSF49764">
    <property type="entry name" value="HSP20-like chaperones"/>
    <property type="match status" value="1"/>
</dbReference>
<accession>A0AAP3CMF6</accession>
<comment type="caution">
    <text evidence="3">The sequence shown here is derived from an EMBL/GenBank/DDBJ whole genome shotgun (WGS) entry which is preliminary data.</text>
</comment>